<dbReference type="InterPro" id="IPR026906">
    <property type="entry name" value="LRR_5"/>
</dbReference>
<dbReference type="InterPro" id="IPR013783">
    <property type="entry name" value="Ig-like_fold"/>
</dbReference>
<dbReference type="AlphaFoldDB" id="A0A858RJQ2"/>
<dbReference type="Pfam" id="PF07679">
    <property type="entry name" value="I-set"/>
    <property type="match status" value="1"/>
</dbReference>
<keyword evidence="4" id="KW-1185">Reference proteome</keyword>
<dbReference type="KEGG" id="luo:HHL09_13255"/>
<reference evidence="3 4" key="1">
    <citation type="submission" date="2020-04" db="EMBL/GenBank/DDBJ databases">
        <title>Luteolibacter sp. G-1-1-1 isolated from soil.</title>
        <authorList>
            <person name="Dahal R.H."/>
        </authorList>
    </citation>
    <scope>NUCLEOTIDE SEQUENCE [LARGE SCALE GENOMIC DNA]</scope>
    <source>
        <strain evidence="3 4">G-1-1-1</strain>
    </source>
</reference>
<dbReference type="PROSITE" id="PS50835">
    <property type="entry name" value="IG_LIKE"/>
    <property type="match status" value="1"/>
</dbReference>
<feature type="signal peptide" evidence="1">
    <location>
        <begin position="1"/>
        <end position="20"/>
    </location>
</feature>
<proteinExistence type="predicted"/>
<dbReference type="PANTHER" id="PTHR45661:SF3">
    <property type="entry name" value="IG-LIKE DOMAIN-CONTAINING PROTEIN"/>
    <property type="match status" value="1"/>
</dbReference>
<feature type="domain" description="Ig-like" evidence="2">
    <location>
        <begin position="477"/>
        <end position="558"/>
    </location>
</feature>
<evidence type="ECO:0000259" key="2">
    <source>
        <dbReference type="PROSITE" id="PS50835"/>
    </source>
</evidence>
<dbReference type="SUPFAM" id="SSF52058">
    <property type="entry name" value="L domain-like"/>
    <property type="match status" value="2"/>
</dbReference>
<dbReference type="SMART" id="SM00409">
    <property type="entry name" value="IG"/>
    <property type="match status" value="1"/>
</dbReference>
<dbReference type="Pfam" id="PF13306">
    <property type="entry name" value="LRR_5"/>
    <property type="match status" value="3"/>
</dbReference>
<dbReference type="InterPro" id="IPR003599">
    <property type="entry name" value="Ig_sub"/>
</dbReference>
<protein>
    <submittedName>
        <fullName evidence="3">Leucine-rich repeat protein</fullName>
    </submittedName>
</protein>
<dbReference type="PANTHER" id="PTHR45661">
    <property type="entry name" value="SURFACE ANTIGEN"/>
    <property type="match status" value="1"/>
</dbReference>
<dbReference type="Gene3D" id="2.60.40.10">
    <property type="entry name" value="Immunoglobulins"/>
    <property type="match status" value="1"/>
</dbReference>
<name>A0A858RJQ2_9BACT</name>
<sequence length="674" mass="69286">MRARLFTLLTLFAAAAFSEAASVSDLIYAEYPTTVTITGCKSTAVGTLEIPGTINGKTVTVILAEAFRNRVHLTTVSVPPSVTSIGQEAFYGCSNLSSITLPPSLGSLGYNTFGSCVNLTSITLPDALTSVGQEVFGGCIRLASVTLPSGLVSIGSGSFSRCSSLTTIAVPSSVTSIGQNAFSECTGLTTITLPPDLSTVPYGLVRGCTSLAAIEIPAGVTTMGGAAFRNCTALTTVTLPAGVTMIDSLTFADCSELTSVSIPAGVTDINDQAFARCSKLATITLPASLKWVGNDAFLNCSSIPAITLVATTESIGERAFSGCTGITAVTIPASVTSIGTAAFTRCTSLGGITVAPANAHYASTNGILFSKDGTILHQCGGAALTATVPPGVTTIDDWAFTECGRLTSITLPSSVGSIGTSAFASCPKLKTFLFLGNLPGFDLDVFTSSRSTTVYYLAGRWGWQYFDELPSALVGAPPIAAGLSDVVTAPGGAASLHVGVDASYPLPYQIKWRKNGIEIPGANQPTLSLPNIQPADAGVYTVVISSEAGTVSDQATVSLTAGSLYTQSQYDAGVTLGYQLGRQAGIEEVMEEPNAFDLFSSAQIQALHIDAPLLTRDAATGEFELKLGAWKSVGLGDSSPLSFAAGDLTVSPSGEILFRFSSPEGAAFFRVDAE</sequence>
<dbReference type="SUPFAM" id="SSF48726">
    <property type="entry name" value="Immunoglobulin"/>
    <property type="match status" value="1"/>
</dbReference>
<feature type="chain" id="PRO_5032526169" evidence="1">
    <location>
        <begin position="21"/>
        <end position="674"/>
    </location>
</feature>
<dbReference type="Gene3D" id="3.80.10.10">
    <property type="entry name" value="Ribonuclease Inhibitor"/>
    <property type="match status" value="2"/>
</dbReference>
<dbReference type="EMBL" id="CP051774">
    <property type="protein sequence ID" value="QJE96708.1"/>
    <property type="molecule type" value="Genomic_DNA"/>
</dbReference>
<organism evidence="3 4">
    <name type="scientific">Luteolibacter luteus</name>
    <dbReference type="NCBI Taxonomy" id="2728835"/>
    <lineage>
        <taxon>Bacteria</taxon>
        <taxon>Pseudomonadati</taxon>
        <taxon>Verrucomicrobiota</taxon>
        <taxon>Verrucomicrobiia</taxon>
        <taxon>Verrucomicrobiales</taxon>
        <taxon>Verrucomicrobiaceae</taxon>
        <taxon>Luteolibacter</taxon>
    </lineage>
</organism>
<dbReference type="InterPro" id="IPR053139">
    <property type="entry name" value="Surface_bspA-like"/>
</dbReference>
<dbReference type="InterPro" id="IPR036179">
    <property type="entry name" value="Ig-like_dom_sf"/>
</dbReference>
<evidence type="ECO:0000313" key="4">
    <source>
        <dbReference type="Proteomes" id="UP000501812"/>
    </source>
</evidence>
<dbReference type="InterPro" id="IPR013098">
    <property type="entry name" value="Ig_I-set"/>
</dbReference>
<keyword evidence="1" id="KW-0732">Signal</keyword>
<accession>A0A858RJQ2</accession>
<dbReference type="Proteomes" id="UP000501812">
    <property type="component" value="Chromosome"/>
</dbReference>
<evidence type="ECO:0000313" key="3">
    <source>
        <dbReference type="EMBL" id="QJE96708.1"/>
    </source>
</evidence>
<dbReference type="RefSeq" id="WP_169455109.1">
    <property type="nucleotide sequence ID" value="NZ_CP051774.1"/>
</dbReference>
<dbReference type="InterPro" id="IPR007110">
    <property type="entry name" value="Ig-like_dom"/>
</dbReference>
<dbReference type="InterPro" id="IPR032675">
    <property type="entry name" value="LRR_dom_sf"/>
</dbReference>
<gene>
    <name evidence="3" type="ORF">HHL09_13255</name>
</gene>
<evidence type="ECO:0000256" key="1">
    <source>
        <dbReference type="SAM" id="SignalP"/>
    </source>
</evidence>